<accession>A0ACD3B6Q2</accession>
<sequence>MPHIWITQAPGASCNFSLISNIVEKSLYDAAHSKTDTACKWLPMLAPRNSPVPHLVGTKMTPSMPPSSFYLTKYHHRSTLWMDILLHFSNSADTPNLFWTPIVQSFSATRCLPAELWLHIFSLSLQNSPSPLYGYIAGCQFRSPESSCF</sequence>
<dbReference type="Proteomes" id="UP000308600">
    <property type="component" value="Unassembled WGS sequence"/>
</dbReference>
<evidence type="ECO:0000313" key="1">
    <source>
        <dbReference type="EMBL" id="TFK73369.1"/>
    </source>
</evidence>
<dbReference type="EMBL" id="ML208276">
    <property type="protein sequence ID" value="TFK73369.1"/>
    <property type="molecule type" value="Genomic_DNA"/>
</dbReference>
<keyword evidence="2" id="KW-1185">Reference proteome</keyword>
<gene>
    <name evidence="1" type="ORF">BDN72DRAFT_198888</name>
</gene>
<proteinExistence type="predicted"/>
<evidence type="ECO:0000313" key="2">
    <source>
        <dbReference type="Proteomes" id="UP000308600"/>
    </source>
</evidence>
<organism evidence="1 2">
    <name type="scientific">Pluteus cervinus</name>
    <dbReference type="NCBI Taxonomy" id="181527"/>
    <lineage>
        <taxon>Eukaryota</taxon>
        <taxon>Fungi</taxon>
        <taxon>Dikarya</taxon>
        <taxon>Basidiomycota</taxon>
        <taxon>Agaricomycotina</taxon>
        <taxon>Agaricomycetes</taxon>
        <taxon>Agaricomycetidae</taxon>
        <taxon>Agaricales</taxon>
        <taxon>Pluteineae</taxon>
        <taxon>Pluteaceae</taxon>
        <taxon>Pluteus</taxon>
    </lineage>
</organism>
<reference evidence="1 2" key="1">
    <citation type="journal article" date="2019" name="Nat. Ecol. Evol.">
        <title>Megaphylogeny resolves global patterns of mushroom evolution.</title>
        <authorList>
            <person name="Varga T."/>
            <person name="Krizsan K."/>
            <person name="Foldi C."/>
            <person name="Dima B."/>
            <person name="Sanchez-Garcia M."/>
            <person name="Sanchez-Ramirez S."/>
            <person name="Szollosi G.J."/>
            <person name="Szarkandi J.G."/>
            <person name="Papp V."/>
            <person name="Albert L."/>
            <person name="Andreopoulos W."/>
            <person name="Angelini C."/>
            <person name="Antonin V."/>
            <person name="Barry K.W."/>
            <person name="Bougher N.L."/>
            <person name="Buchanan P."/>
            <person name="Buyck B."/>
            <person name="Bense V."/>
            <person name="Catcheside P."/>
            <person name="Chovatia M."/>
            <person name="Cooper J."/>
            <person name="Damon W."/>
            <person name="Desjardin D."/>
            <person name="Finy P."/>
            <person name="Geml J."/>
            <person name="Haridas S."/>
            <person name="Hughes K."/>
            <person name="Justo A."/>
            <person name="Karasinski D."/>
            <person name="Kautmanova I."/>
            <person name="Kiss B."/>
            <person name="Kocsube S."/>
            <person name="Kotiranta H."/>
            <person name="LaButti K.M."/>
            <person name="Lechner B.E."/>
            <person name="Liimatainen K."/>
            <person name="Lipzen A."/>
            <person name="Lukacs Z."/>
            <person name="Mihaltcheva S."/>
            <person name="Morgado L.N."/>
            <person name="Niskanen T."/>
            <person name="Noordeloos M.E."/>
            <person name="Ohm R.A."/>
            <person name="Ortiz-Santana B."/>
            <person name="Ovrebo C."/>
            <person name="Racz N."/>
            <person name="Riley R."/>
            <person name="Savchenko A."/>
            <person name="Shiryaev A."/>
            <person name="Soop K."/>
            <person name="Spirin V."/>
            <person name="Szebenyi C."/>
            <person name="Tomsovsky M."/>
            <person name="Tulloss R.E."/>
            <person name="Uehling J."/>
            <person name="Grigoriev I.V."/>
            <person name="Vagvolgyi C."/>
            <person name="Papp T."/>
            <person name="Martin F.M."/>
            <person name="Miettinen O."/>
            <person name="Hibbett D.S."/>
            <person name="Nagy L.G."/>
        </authorList>
    </citation>
    <scope>NUCLEOTIDE SEQUENCE [LARGE SCALE GENOMIC DNA]</scope>
    <source>
        <strain evidence="1 2">NL-1719</strain>
    </source>
</reference>
<protein>
    <submittedName>
        <fullName evidence="1">Uncharacterized protein</fullName>
    </submittedName>
</protein>
<name>A0ACD3B6Q2_9AGAR</name>